<proteinExistence type="inferred from homology"/>
<dbReference type="AlphaFoldDB" id="A0AA97JD85"/>
<accession>A0AA97JD85</accession>
<protein>
    <submittedName>
        <fullName evidence="6">Protein phosphatase 1 regulatory subunit 15B</fullName>
    </submittedName>
</protein>
<name>A0AA97JD85_EUBMA</name>
<dbReference type="Pfam" id="PF10488">
    <property type="entry name" value="PP1c_bdg"/>
    <property type="match status" value="1"/>
</dbReference>
<evidence type="ECO:0000256" key="1">
    <source>
        <dbReference type="ARBA" id="ARBA00010161"/>
    </source>
</evidence>
<keyword evidence="5" id="KW-1185">Reference proteome</keyword>
<feature type="domain" description="Protein phosphatase 1 regulatory subunit 15B N-terminal" evidence="3">
    <location>
        <begin position="100"/>
        <end position="150"/>
    </location>
</feature>
<dbReference type="GO" id="GO:0000164">
    <property type="term" value="C:protein phosphatase type 1 complex"/>
    <property type="evidence" value="ECO:0007669"/>
    <property type="project" value="TreeGrafter"/>
</dbReference>
<dbReference type="InterPro" id="IPR019523">
    <property type="entry name" value="Prot_Pase1_reg-su15A/B_C"/>
</dbReference>
<dbReference type="GeneID" id="129329718"/>
<gene>
    <name evidence="6" type="primary">PPP1R15B</name>
</gene>
<evidence type="ECO:0000313" key="5">
    <source>
        <dbReference type="Proteomes" id="UP001190640"/>
    </source>
</evidence>
<feature type="compositionally biased region" description="Pro residues" evidence="2">
    <location>
        <begin position="11"/>
        <end position="22"/>
    </location>
</feature>
<dbReference type="Pfam" id="PF10472">
    <property type="entry name" value="CReP_N"/>
    <property type="match status" value="1"/>
</dbReference>
<feature type="compositionally biased region" description="Basic and acidic residues" evidence="2">
    <location>
        <begin position="145"/>
        <end position="170"/>
    </location>
</feature>
<dbReference type="InterPro" id="IPR051254">
    <property type="entry name" value="PPP1R15"/>
</dbReference>
<feature type="region of interest" description="Disordered" evidence="2">
    <location>
        <begin position="234"/>
        <end position="273"/>
    </location>
</feature>
<reference evidence="6" key="1">
    <citation type="submission" date="2025-08" db="UniProtKB">
        <authorList>
            <consortium name="RefSeq"/>
        </authorList>
    </citation>
    <scope>IDENTIFICATION</scope>
    <source>
        <tissue evidence="6">Blood</tissue>
    </source>
</reference>
<feature type="compositionally biased region" description="Acidic residues" evidence="2">
    <location>
        <begin position="328"/>
        <end position="337"/>
    </location>
</feature>
<comment type="similarity">
    <text evidence="1">Belongs to the PPP1R15 family.</text>
</comment>
<dbReference type="GO" id="GO:0034976">
    <property type="term" value="P:response to endoplasmic reticulum stress"/>
    <property type="evidence" value="ECO:0007669"/>
    <property type="project" value="TreeGrafter"/>
</dbReference>
<dbReference type="GO" id="GO:0051246">
    <property type="term" value="P:regulation of protein metabolic process"/>
    <property type="evidence" value="ECO:0007669"/>
    <property type="project" value="UniProtKB-ARBA"/>
</dbReference>
<dbReference type="RefSeq" id="XP_054835257.1">
    <property type="nucleotide sequence ID" value="XM_054979282.1"/>
</dbReference>
<feature type="compositionally biased region" description="Basic and acidic residues" evidence="2">
    <location>
        <begin position="303"/>
        <end position="316"/>
    </location>
</feature>
<feature type="region of interest" description="Disordered" evidence="2">
    <location>
        <begin position="303"/>
        <end position="337"/>
    </location>
</feature>
<sequence>MEPSREREPASPCPPSLPQPQPDAPFSWLRLFSQLLQRLLPSPATSDLLLEAEARATAREPSLPLWGPAELAPLLVRHHFGLVSSSFVLSGAEESPLPRPLSASWEELPEAQHIRSKLPEILQRLQQRGSKAGPEVPDPDYGYHSLEEEQPRESGAPREPAESSVDDRQPAQEGTGPGNMRGPPAGGDLCEEAGAEAGPVPEEDSDLEQDLWPAAARPACANKLIDYILGGACSGEESEAEEEEDDWGGDEEDDDGFDSEGSLSESDTASQDGERTHLWNSFCSLDPYNPQNFTAVIQTAGNEVKKEPLGEPNRVEDVEDSSSWTESSGEEDEWESSGLDEAENLKLWNSFCNLEDPYNPFNFKAQFQTAGKKGKHDFKGPTEMCLGLSQQSVYLSCQVHVLDNHEPEIKETVKHGILSTEKCMKKKKKVTFLEEVTEYYVSSEEDRKGPWEELARDGCRFHKRIQETENAIGYCLTMEHRQQIIQRIQEMCYRNLDVF</sequence>
<dbReference type="GO" id="GO:0019888">
    <property type="term" value="F:protein phosphatase regulator activity"/>
    <property type="evidence" value="ECO:0007669"/>
    <property type="project" value="TreeGrafter"/>
</dbReference>
<evidence type="ECO:0000259" key="3">
    <source>
        <dbReference type="Pfam" id="PF10472"/>
    </source>
</evidence>
<dbReference type="KEGG" id="emc:129329718"/>
<feature type="region of interest" description="Disordered" evidence="2">
    <location>
        <begin position="126"/>
        <end position="213"/>
    </location>
</feature>
<dbReference type="PANTHER" id="PTHR16489:SF11">
    <property type="entry name" value="PROTEIN PHOSPHATASE 1 REGULATORY SUBUNIT 15B"/>
    <property type="match status" value="1"/>
</dbReference>
<evidence type="ECO:0000256" key="2">
    <source>
        <dbReference type="SAM" id="MobiDB-lite"/>
    </source>
</evidence>
<dbReference type="GO" id="GO:0005783">
    <property type="term" value="C:endoplasmic reticulum"/>
    <property type="evidence" value="ECO:0007669"/>
    <property type="project" value="TreeGrafter"/>
</dbReference>
<dbReference type="PANTHER" id="PTHR16489">
    <property type="entry name" value="GH11727P"/>
    <property type="match status" value="1"/>
</dbReference>
<feature type="region of interest" description="Disordered" evidence="2">
    <location>
        <begin position="1"/>
        <end position="22"/>
    </location>
</feature>
<feature type="domain" description="Protein phosphatase 1 regulatory subunit 15A/B C-terminal" evidence="4">
    <location>
        <begin position="271"/>
        <end position="487"/>
    </location>
</feature>
<organism evidence="5 6">
    <name type="scientific">Eublepharis macularius</name>
    <name type="common">Leopard gecko</name>
    <name type="synonym">Cyrtodactylus macularius</name>
    <dbReference type="NCBI Taxonomy" id="481883"/>
    <lineage>
        <taxon>Eukaryota</taxon>
        <taxon>Metazoa</taxon>
        <taxon>Chordata</taxon>
        <taxon>Craniata</taxon>
        <taxon>Vertebrata</taxon>
        <taxon>Euteleostomi</taxon>
        <taxon>Lepidosauria</taxon>
        <taxon>Squamata</taxon>
        <taxon>Bifurcata</taxon>
        <taxon>Gekkota</taxon>
        <taxon>Eublepharidae</taxon>
        <taxon>Eublepharinae</taxon>
        <taxon>Eublepharis</taxon>
    </lineage>
</organism>
<evidence type="ECO:0000313" key="6">
    <source>
        <dbReference type="RefSeq" id="XP_054835257.1"/>
    </source>
</evidence>
<dbReference type="Proteomes" id="UP001190640">
    <property type="component" value="Chromosome 5"/>
</dbReference>
<dbReference type="InterPro" id="IPR019512">
    <property type="entry name" value="Prot_Pase1_reg-su15B_N"/>
</dbReference>
<evidence type="ECO:0000259" key="4">
    <source>
        <dbReference type="Pfam" id="PF10488"/>
    </source>
</evidence>
<feature type="compositionally biased region" description="Acidic residues" evidence="2">
    <location>
        <begin position="236"/>
        <end position="258"/>
    </location>
</feature>
<dbReference type="CTD" id="84919"/>